<sequence length="167" mass="17517">TKSGNPDSGQQPRHNGRPRQSNAVVRGVPGRPGRPDPRSRQQKRFVGQRPGEEAAEAVRREACAAMQLCLRAGVHGDQPPAQHPGDAGCIPRAPSPSAAQRRHLGRRDRSAVPSAGPAGAPALRPAGRPAPLRAAGRPDQSDSAASRRLGRTGRPRGRPAPPPVRTG</sequence>
<reference evidence="3 4" key="1">
    <citation type="submission" date="2016-11" db="UniProtKB">
        <authorList>
            <consortium name="WormBaseParasite"/>
        </authorList>
    </citation>
    <scope>IDENTIFICATION</scope>
</reference>
<dbReference type="WBParaSite" id="maker-uti_cns_0011965-snap-gene-0.7-mRNA-1">
    <property type="protein sequence ID" value="maker-uti_cns_0011965-snap-gene-0.7-mRNA-1"/>
    <property type="gene ID" value="maker-uti_cns_0011965-snap-gene-0.7"/>
</dbReference>
<keyword evidence="2" id="KW-1185">Reference proteome</keyword>
<proteinExistence type="predicted"/>
<organism evidence="2 4">
    <name type="scientific">Macrostomum lignano</name>
    <dbReference type="NCBI Taxonomy" id="282301"/>
    <lineage>
        <taxon>Eukaryota</taxon>
        <taxon>Metazoa</taxon>
        <taxon>Spiralia</taxon>
        <taxon>Lophotrochozoa</taxon>
        <taxon>Platyhelminthes</taxon>
        <taxon>Rhabditophora</taxon>
        <taxon>Macrostomorpha</taxon>
        <taxon>Macrostomida</taxon>
        <taxon>Macrostomidae</taxon>
        <taxon>Macrostomum</taxon>
    </lineage>
</organism>
<dbReference type="InterPro" id="IPR017956">
    <property type="entry name" value="AT_hook_DNA-bd_motif"/>
</dbReference>
<feature type="compositionally biased region" description="Polar residues" evidence="1">
    <location>
        <begin position="1"/>
        <end position="23"/>
    </location>
</feature>
<feature type="region of interest" description="Disordered" evidence="1">
    <location>
        <begin position="1"/>
        <end position="56"/>
    </location>
</feature>
<protein>
    <submittedName>
        <fullName evidence="3 4">Translation initiation factor IF-2-like</fullName>
    </submittedName>
</protein>
<feature type="compositionally biased region" description="Basic residues" evidence="1">
    <location>
        <begin position="148"/>
        <end position="157"/>
    </location>
</feature>
<feature type="compositionally biased region" description="Low complexity" evidence="1">
    <location>
        <begin position="115"/>
        <end position="138"/>
    </location>
</feature>
<dbReference type="WBParaSite" id="maker-uti_cns_0006744-snap-gene-0.4-mRNA-1">
    <property type="protein sequence ID" value="maker-uti_cns_0006744-snap-gene-0.4-mRNA-1"/>
    <property type="gene ID" value="maker-uti_cns_0006744-snap-gene-0.4"/>
</dbReference>
<dbReference type="PRINTS" id="PR00929">
    <property type="entry name" value="ATHOOK"/>
</dbReference>
<dbReference type="AlphaFoldDB" id="A0A1I8IF61"/>
<evidence type="ECO:0000313" key="4">
    <source>
        <dbReference type="WBParaSite" id="maker-uti_cns_0011965-snap-gene-0.7-mRNA-1"/>
    </source>
</evidence>
<feature type="region of interest" description="Disordered" evidence="1">
    <location>
        <begin position="74"/>
        <end position="167"/>
    </location>
</feature>
<name>A0A1I8IF61_9PLAT</name>
<feature type="compositionally biased region" description="Pro residues" evidence="1">
    <location>
        <begin position="158"/>
        <end position="167"/>
    </location>
</feature>
<accession>A0A1I8IF61</accession>
<dbReference type="GO" id="GO:0003677">
    <property type="term" value="F:DNA binding"/>
    <property type="evidence" value="ECO:0007669"/>
    <property type="project" value="InterPro"/>
</dbReference>
<evidence type="ECO:0000313" key="3">
    <source>
        <dbReference type="WBParaSite" id="maker-uti_cns_0006744-snap-gene-0.4-mRNA-1"/>
    </source>
</evidence>
<evidence type="ECO:0000256" key="1">
    <source>
        <dbReference type="SAM" id="MobiDB-lite"/>
    </source>
</evidence>
<evidence type="ECO:0000313" key="2">
    <source>
        <dbReference type="Proteomes" id="UP000095280"/>
    </source>
</evidence>
<dbReference type="Proteomes" id="UP000095280">
    <property type="component" value="Unplaced"/>
</dbReference>